<name>A0ABR2W3A5_9FUNG</name>
<dbReference type="Proteomes" id="UP001479436">
    <property type="component" value="Unassembled WGS sequence"/>
</dbReference>
<proteinExistence type="predicted"/>
<reference evidence="1 2" key="1">
    <citation type="submission" date="2023-04" db="EMBL/GenBank/DDBJ databases">
        <title>Genome of Basidiobolus ranarum AG-B5.</title>
        <authorList>
            <person name="Stajich J.E."/>
            <person name="Carter-House D."/>
            <person name="Gryganskyi A."/>
        </authorList>
    </citation>
    <scope>NUCLEOTIDE SEQUENCE [LARGE SCALE GENOMIC DNA]</scope>
    <source>
        <strain evidence="1 2">AG-B5</strain>
    </source>
</reference>
<evidence type="ECO:0000313" key="1">
    <source>
        <dbReference type="EMBL" id="KAK9718183.1"/>
    </source>
</evidence>
<sequence>MILLERLLDTKVVDGVVLLTHNHAQSVCEVGTLKGITAKTPKITLIKLIHLFDTEELQETSLSLGDLSTFKIIKKTLSSIYAITAGADRALIIHNLPFGVLLTISTYPHTLEESAKIVEDFAKLFY</sequence>
<comment type="caution">
    <text evidence="1">The sequence shown here is derived from an EMBL/GenBank/DDBJ whole genome shotgun (WGS) entry which is preliminary data.</text>
</comment>
<protein>
    <submittedName>
        <fullName evidence="1">Uncharacterized protein</fullName>
    </submittedName>
</protein>
<gene>
    <name evidence="1" type="ORF">K7432_005669</name>
</gene>
<dbReference type="EMBL" id="JASJQH010007105">
    <property type="protein sequence ID" value="KAK9718183.1"/>
    <property type="molecule type" value="Genomic_DNA"/>
</dbReference>
<keyword evidence="2" id="KW-1185">Reference proteome</keyword>
<evidence type="ECO:0000313" key="2">
    <source>
        <dbReference type="Proteomes" id="UP001479436"/>
    </source>
</evidence>
<accession>A0ABR2W3A5</accession>
<organism evidence="1 2">
    <name type="scientific">Basidiobolus ranarum</name>
    <dbReference type="NCBI Taxonomy" id="34480"/>
    <lineage>
        <taxon>Eukaryota</taxon>
        <taxon>Fungi</taxon>
        <taxon>Fungi incertae sedis</taxon>
        <taxon>Zoopagomycota</taxon>
        <taxon>Entomophthoromycotina</taxon>
        <taxon>Basidiobolomycetes</taxon>
        <taxon>Basidiobolales</taxon>
        <taxon>Basidiobolaceae</taxon>
        <taxon>Basidiobolus</taxon>
    </lineage>
</organism>